<gene>
    <name evidence="1" type="ORF">U729_141</name>
</gene>
<proteinExistence type="predicted"/>
<keyword evidence="2" id="KW-1185">Reference proteome</keyword>
<dbReference type="SUPFAM" id="SSF53800">
    <property type="entry name" value="Chelatase"/>
    <property type="match status" value="1"/>
</dbReference>
<reference evidence="1 2" key="1">
    <citation type="journal article" date="2015" name="Infect. Genet. Evol.">
        <title>Genomic sequences of six botulinum neurotoxin-producing strains representing three clostridial species illustrate the mobility and diversity of botulinum neurotoxin genes.</title>
        <authorList>
            <person name="Smith T.J."/>
            <person name="Hill K.K."/>
            <person name="Xie G."/>
            <person name="Foley B.T."/>
            <person name="Williamson C.H."/>
            <person name="Foster J.T."/>
            <person name="Johnson S.L."/>
            <person name="Chertkov O."/>
            <person name="Teshima H."/>
            <person name="Gibbons H.S."/>
            <person name="Johnsky L.A."/>
            <person name="Karavis M.A."/>
            <person name="Smith L.A."/>
        </authorList>
    </citation>
    <scope>NUCLEOTIDE SEQUENCE [LARGE SCALE GENOMIC DNA]</scope>
    <source>
        <strain evidence="1">Sullivan</strain>
    </source>
</reference>
<dbReference type="RefSeq" id="WP_039310787.1">
    <property type="nucleotide sequence ID" value="NZ_CP006905.1"/>
</dbReference>
<accession>A0A0A7FXE0</accession>
<dbReference type="HOGENOM" id="CLU_1123018_0_0_9"/>
<name>A0A0A7FXE0_9CLOT</name>
<dbReference type="STRING" id="1561.NPD11_2834"/>
<dbReference type="KEGG" id="cbv:U729_141"/>
<protein>
    <submittedName>
        <fullName evidence="1">CbiX family protein</fullName>
    </submittedName>
</protein>
<dbReference type="Proteomes" id="UP000030635">
    <property type="component" value="Chromosome"/>
</dbReference>
<dbReference type="InterPro" id="IPR010388">
    <property type="entry name" value="Anaerobic_Co-chelatase"/>
</dbReference>
<dbReference type="Gene3D" id="3.40.50.1400">
    <property type="match status" value="2"/>
</dbReference>
<dbReference type="EMBL" id="CP006905">
    <property type="protein sequence ID" value="AIY83610.1"/>
    <property type="molecule type" value="Genomic_DNA"/>
</dbReference>
<evidence type="ECO:0000313" key="1">
    <source>
        <dbReference type="EMBL" id="AIY83610.1"/>
    </source>
</evidence>
<dbReference type="GO" id="GO:0019251">
    <property type="term" value="P:anaerobic cobalamin biosynthetic process"/>
    <property type="evidence" value="ECO:0007669"/>
    <property type="project" value="InterPro"/>
</dbReference>
<dbReference type="OrthoDB" id="9770331at2"/>
<dbReference type="AlphaFoldDB" id="A0A0A7FXE0"/>
<evidence type="ECO:0000313" key="2">
    <source>
        <dbReference type="Proteomes" id="UP000030635"/>
    </source>
</evidence>
<dbReference type="eggNOG" id="COG4822">
    <property type="taxonomic scope" value="Bacteria"/>
</dbReference>
<sequence length="247" mass="29137">MKKAIVFVAFGTAKEEDFKKYLLPFKEDAEKKYGKEFDYYFALTSERILKRFNNKIKSYEDTLNSLKENEYKEVYIIPLYFSRGLEYSKVEKLSNSYKDSFKTLKYLKPIFEENKDILDDYFKISKNILFICHGSRNSNESLDKKFIEYKILDSGKKHYVSSTNEKDSIDELIKNIKEDGIDDILIIPILLTKGYHFTKDIILDNGESFFSKLKKNNIKAEVLDKALGEDKLFRKLMMKNIDSIIKD</sequence>
<organism evidence="1 2">
    <name type="scientific">Clostridium baratii str. Sullivan</name>
    <dbReference type="NCBI Taxonomy" id="1415775"/>
    <lineage>
        <taxon>Bacteria</taxon>
        <taxon>Bacillati</taxon>
        <taxon>Bacillota</taxon>
        <taxon>Clostridia</taxon>
        <taxon>Eubacteriales</taxon>
        <taxon>Clostridiaceae</taxon>
        <taxon>Clostridium</taxon>
    </lineage>
</organism>
<dbReference type="Pfam" id="PF06180">
    <property type="entry name" value="CbiK"/>
    <property type="match status" value="1"/>
</dbReference>
<dbReference type="GO" id="GO:0016852">
    <property type="term" value="F:sirohydrochlorin cobaltochelatase activity"/>
    <property type="evidence" value="ECO:0007669"/>
    <property type="project" value="InterPro"/>
</dbReference>